<dbReference type="Gene3D" id="1.10.10.10">
    <property type="entry name" value="Winged helix-like DNA-binding domain superfamily/Winged helix DNA-binding domain"/>
    <property type="match status" value="1"/>
</dbReference>
<dbReference type="SUPFAM" id="SSF46785">
    <property type="entry name" value="Winged helix' DNA-binding domain"/>
    <property type="match status" value="1"/>
</dbReference>
<dbReference type="Pfam" id="PF01638">
    <property type="entry name" value="HxlR"/>
    <property type="match status" value="1"/>
</dbReference>
<dbReference type="GO" id="GO:0003677">
    <property type="term" value="F:DNA binding"/>
    <property type="evidence" value="ECO:0007669"/>
    <property type="project" value="UniProtKB-KW"/>
</dbReference>
<dbReference type="EMBL" id="LRMR01000005">
    <property type="protein sequence ID" value="KWU51923.1"/>
    <property type="molecule type" value="Genomic_DNA"/>
</dbReference>
<evidence type="ECO:0000256" key="3">
    <source>
        <dbReference type="ARBA" id="ARBA00023163"/>
    </source>
</evidence>
<evidence type="ECO:0000313" key="5">
    <source>
        <dbReference type="EMBL" id="KWU51923.1"/>
    </source>
</evidence>
<dbReference type="Proteomes" id="UP000067111">
    <property type="component" value="Unassembled WGS sequence"/>
</dbReference>
<dbReference type="InterPro" id="IPR011991">
    <property type="entry name" value="ArsR-like_HTH"/>
</dbReference>
<sequence length="133" mass="14792">MPHDLSPAAYSKHPSRLVLEQISDKWSVLIIGALCGGPLRFNALKREVDGVTQKALTQALRRLERLGLVERRVIPISPVAVEYSFTELGESLKVPFQALFAWSIAHAPEIEAAISRFEMSQQEALEIAIETQV</sequence>
<evidence type="ECO:0000256" key="2">
    <source>
        <dbReference type="ARBA" id="ARBA00023125"/>
    </source>
</evidence>
<dbReference type="CDD" id="cd00090">
    <property type="entry name" value="HTH_ARSR"/>
    <property type="match status" value="1"/>
</dbReference>
<dbReference type="AlphaFoldDB" id="A0A0X7K8C2"/>
<dbReference type="InterPro" id="IPR036390">
    <property type="entry name" value="WH_DNA-bd_sf"/>
</dbReference>
<evidence type="ECO:0000259" key="4">
    <source>
        <dbReference type="PROSITE" id="PS51118"/>
    </source>
</evidence>
<dbReference type="RefSeq" id="WP_060752912.1">
    <property type="nucleotide sequence ID" value="NZ_LRMR01000005.1"/>
</dbReference>
<gene>
    <name evidence="5" type="ORF">AWV77_03570</name>
</gene>
<reference evidence="6" key="1">
    <citation type="submission" date="2016-01" db="EMBL/GenBank/DDBJ databases">
        <authorList>
            <person name="Gamez R.M."/>
            <person name="Rodriguez F."/>
            <person name="Bernal J.F."/>
            <person name="Agarwala R."/>
            <person name="Landsman D."/>
            <person name="Marino-Ramirez L."/>
        </authorList>
    </citation>
    <scope>NUCLEOTIDE SEQUENCE [LARGE SCALE GENOMIC DNA]</scope>
    <source>
        <strain evidence="6">Ps006</strain>
    </source>
</reference>
<keyword evidence="1" id="KW-0805">Transcription regulation</keyword>
<name>A0A0X7K8C2_9PSED</name>
<dbReference type="OrthoDB" id="9807069at2"/>
<dbReference type="GO" id="GO:0006355">
    <property type="term" value="P:regulation of DNA-templated transcription"/>
    <property type="evidence" value="ECO:0007669"/>
    <property type="project" value="UniProtKB-ARBA"/>
</dbReference>
<protein>
    <submittedName>
        <fullName evidence="5">MarR family transcriptional regulator</fullName>
    </submittedName>
</protein>
<dbReference type="InterPro" id="IPR036388">
    <property type="entry name" value="WH-like_DNA-bd_sf"/>
</dbReference>
<keyword evidence="2" id="KW-0238">DNA-binding</keyword>
<evidence type="ECO:0000256" key="1">
    <source>
        <dbReference type="ARBA" id="ARBA00023015"/>
    </source>
</evidence>
<comment type="caution">
    <text evidence="5">The sequence shown here is derived from an EMBL/GenBank/DDBJ whole genome shotgun (WGS) entry which is preliminary data.</text>
</comment>
<keyword evidence="3" id="KW-0804">Transcription</keyword>
<dbReference type="PANTHER" id="PTHR33204:SF39">
    <property type="entry name" value="TRANSCRIPTIONAL REGULATORY PROTEIN"/>
    <property type="match status" value="1"/>
</dbReference>
<dbReference type="PROSITE" id="PS51118">
    <property type="entry name" value="HTH_HXLR"/>
    <property type="match status" value="1"/>
</dbReference>
<accession>A0A0X7K8C2</accession>
<proteinExistence type="predicted"/>
<dbReference type="InterPro" id="IPR002577">
    <property type="entry name" value="HTH_HxlR"/>
</dbReference>
<organism evidence="5 6">
    <name type="scientific">Pseudomonas palleroniana</name>
    <dbReference type="NCBI Taxonomy" id="191390"/>
    <lineage>
        <taxon>Bacteria</taxon>
        <taxon>Pseudomonadati</taxon>
        <taxon>Pseudomonadota</taxon>
        <taxon>Gammaproteobacteria</taxon>
        <taxon>Pseudomonadales</taxon>
        <taxon>Pseudomonadaceae</taxon>
        <taxon>Pseudomonas</taxon>
    </lineage>
</organism>
<evidence type="ECO:0000313" key="6">
    <source>
        <dbReference type="Proteomes" id="UP000067111"/>
    </source>
</evidence>
<dbReference type="PANTHER" id="PTHR33204">
    <property type="entry name" value="TRANSCRIPTIONAL REGULATOR, MARR FAMILY"/>
    <property type="match status" value="1"/>
</dbReference>
<feature type="domain" description="HTH hxlR-type" evidence="4">
    <location>
        <begin position="13"/>
        <end position="111"/>
    </location>
</feature>